<evidence type="ECO:0000256" key="2">
    <source>
        <dbReference type="ARBA" id="ARBA00022803"/>
    </source>
</evidence>
<protein>
    <submittedName>
        <fullName evidence="4">TPR repeat-containing protein</fullName>
    </submittedName>
</protein>
<proteinExistence type="predicted"/>
<evidence type="ECO:0000256" key="1">
    <source>
        <dbReference type="ARBA" id="ARBA00022737"/>
    </source>
</evidence>
<dbReference type="Pfam" id="PF13414">
    <property type="entry name" value="TPR_11"/>
    <property type="match status" value="1"/>
</dbReference>
<accession>A4J9P3</accession>
<dbReference type="PANTHER" id="PTHR45586:SF1">
    <property type="entry name" value="LIPOPOLYSACCHARIDE ASSEMBLY PROTEIN B"/>
    <property type="match status" value="1"/>
</dbReference>
<sequence>MIDLFFKGMSKRQKRMQKIIFGVLAAVLSIGLIASSIAWTGIGDITGQTDTATTLEERIQNLELQAKKNPEDKGLLAALASYYIQAGKVDLARESYEKLVKLDPKDISSRQNLALLYYTQGKLDAAEQELKNALEVEPSNAEVNYQYAKLLGEKRDYKLAISHMEKFLASQKEGPRADEARKFIEAWKAEAGQ</sequence>
<dbReference type="Gene3D" id="1.25.40.10">
    <property type="entry name" value="Tetratricopeptide repeat domain"/>
    <property type="match status" value="1"/>
</dbReference>
<dbReference type="PROSITE" id="PS50005">
    <property type="entry name" value="TPR"/>
    <property type="match status" value="2"/>
</dbReference>
<evidence type="ECO:0000313" key="4">
    <source>
        <dbReference type="EMBL" id="ABO51796.1"/>
    </source>
</evidence>
<feature type="repeat" description="TPR" evidence="3">
    <location>
        <begin position="107"/>
        <end position="140"/>
    </location>
</feature>
<dbReference type="eggNOG" id="COG4235">
    <property type="taxonomic scope" value="Bacteria"/>
</dbReference>
<feature type="repeat" description="TPR" evidence="3">
    <location>
        <begin position="73"/>
        <end position="106"/>
    </location>
</feature>
<dbReference type="HOGENOM" id="CLU_094894_1_1_9"/>
<dbReference type="InterPro" id="IPR011990">
    <property type="entry name" value="TPR-like_helical_dom_sf"/>
</dbReference>
<dbReference type="SUPFAM" id="SSF48452">
    <property type="entry name" value="TPR-like"/>
    <property type="match status" value="1"/>
</dbReference>
<dbReference type="PANTHER" id="PTHR45586">
    <property type="entry name" value="TPR REPEAT-CONTAINING PROTEIN PA4667"/>
    <property type="match status" value="1"/>
</dbReference>
<keyword evidence="1" id="KW-0677">Repeat</keyword>
<dbReference type="STRING" id="349161.Dred_3296"/>
<dbReference type="AlphaFoldDB" id="A4J9P3"/>
<name>A4J9P3_DESRM</name>
<dbReference type="KEGG" id="drm:Dred_3296"/>
<organism evidence="4 5">
    <name type="scientific">Desulforamulus reducens (strain ATCC BAA-1160 / DSM 100696 / MI-1)</name>
    <name type="common">Desulfotomaculum reducens</name>
    <dbReference type="NCBI Taxonomy" id="349161"/>
    <lineage>
        <taxon>Bacteria</taxon>
        <taxon>Bacillati</taxon>
        <taxon>Bacillota</taxon>
        <taxon>Clostridia</taxon>
        <taxon>Eubacteriales</taxon>
        <taxon>Peptococcaceae</taxon>
        <taxon>Desulforamulus</taxon>
    </lineage>
</organism>
<dbReference type="SMART" id="SM00028">
    <property type="entry name" value="TPR"/>
    <property type="match status" value="2"/>
</dbReference>
<keyword evidence="5" id="KW-1185">Reference proteome</keyword>
<dbReference type="InterPro" id="IPR019734">
    <property type="entry name" value="TPR_rpt"/>
</dbReference>
<dbReference type="InterPro" id="IPR051012">
    <property type="entry name" value="CellSynth/LPSAsmb/PSIAsmb"/>
</dbReference>
<evidence type="ECO:0000313" key="5">
    <source>
        <dbReference type="Proteomes" id="UP000001556"/>
    </source>
</evidence>
<dbReference type="Proteomes" id="UP000001556">
    <property type="component" value="Chromosome"/>
</dbReference>
<gene>
    <name evidence="4" type="ordered locus">Dred_3296</name>
</gene>
<keyword evidence="2 3" id="KW-0802">TPR repeat</keyword>
<evidence type="ECO:0000256" key="3">
    <source>
        <dbReference type="PROSITE-ProRule" id="PRU00339"/>
    </source>
</evidence>
<dbReference type="EMBL" id="CP000612">
    <property type="protein sequence ID" value="ABO51796.1"/>
    <property type="molecule type" value="Genomic_DNA"/>
</dbReference>
<reference evidence="4 5" key="1">
    <citation type="submission" date="2007-03" db="EMBL/GenBank/DDBJ databases">
        <title>Complete sequence of Desulfotomaculum reducens MI-1.</title>
        <authorList>
            <consortium name="US DOE Joint Genome Institute"/>
            <person name="Copeland A."/>
            <person name="Lucas S."/>
            <person name="Lapidus A."/>
            <person name="Barry K."/>
            <person name="Detter J.C."/>
            <person name="Glavina del Rio T."/>
            <person name="Hammon N."/>
            <person name="Israni S."/>
            <person name="Dalin E."/>
            <person name="Tice H."/>
            <person name="Pitluck S."/>
            <person name="Sims D."/>
            <person name="Brettin T."/>
            <person name="Bruce D."/>
            <person name="Han C."/>
            <person name="Tapia R."/>
            <person name="Schmutz J."/>
            <person name="Larimer F."/>
            <person name="Land M."/>
            <person name="Hauser L."/>
            <person name="Kyrpides N."/>
            <person name="Kim E."/>
            <person name="Tebo B.M."/>
            <person name="Richardson P."/>
        </authorList>
    </citation>
    <scope>NUCLEOTIDE SEQUENCE [LARGE SCALE GENOMIC DNA]</scope>
    <source>
        <strain evidence="4 5">MI-1</strain>
    </source>
</reference>